<dbReference type="HOGENOM" id="CLU_028808_3_1_11"/>
<evidence type="ECO:0000256" key="7">
    <source>
        <dbReference type="SAM" id="MobiDB-lite"/>
    </source>
</evidence>
<dbReference type="InterPro" id="IPR001626">
    <property type="entry name" value="ABC_TroCD"/>
</dbReference>
<keyword evidence="4 8" id="KW-1133">Transmembrane helix</keyword>
<evidence type="ECO:0000256" key="8">
    <source>
        <dbReference type="SAM" id="Phobius"/>
    </source>
</evidence>
<dbReference type="GO" id="GO:0043190">
    <property type="term" value="C:ATP-binding cassette (ABC) transporter complex"/>
    <property type="evidence" value="ECO:0007669"/>
    <property type="project" value="InterPro"/>
</dbReference>
<evidence type="ECO:0000256" key="3">
    <source>
        <dbReference type="ARBA" id="ARBA00022692"/>
    </source>
</evidence>
<comment type="similarity">
    <text evidence="2 6">Belongs to the ABC-3 integral membrane protein family.</text>
</comment>
<comment type="subcellular location">
    <subcellularLocation>
        <location evidence="6">Cell membrane</location>
        <topology evidence="6">Multi-pass membrane protein</topology>
    </subcellularLocation>
    <subcellularLocation>
        <location evidence="1">Membrane</location>
        <topology evidence="1">Multi-pass membrane protein</topology>
    </subcellularLocation>
</comment>
<dbReference type="EMBL" id="AORC01000004">
    <property type="protein sequence ID" value="EYT50368.1"/>
    <property type="molecule type" value="Genomic_DNA"/>
</dbReference>
<evidence type="ECO:0000256" key="4">
    <source>
        <dbReference type="ARBA" id="ARBA00022989"/>
    </source>
</evidence>
<feature type="transmembrane region" description="Helical" evidence="8">
    <location>
        <begin position="180"/>
        <end position="197"/>
    </location>
</feature>
<feature type="compositionally biased region" description="Basic and acidic residues" evidence="7">
    <location>
        <begin position="293"/>
        <end position="306"/>
    </location>
</feature>
<dbReference type="PANTHER" id="PTHR30477:SF0">
    <property type="entry name" value="METAL TRANSPORT SYSTEM MEMBRANE PROTEIN TM_0125-RELATED"/>
    <property type="match status" value="1"/>
</dbReference>
<organism evidence="9 10">
    <name type="scientific">Brachybacterium muris UCD-AY4</name>
    <dbReference type="NCBI Taxonomy" id="1249481"/>
    <lineage>
        <taxon>Bacteria</taxon>
        <taxon>Bacillati</taxon>
        <taxon>Actinomycetota</taxon>
        <taxon>Actinomycetes</taxon>
        <taxon>Micrococcales</taxon>
        <taxon>Dermabacteraceae</taxon>
        <taxon>Brachybacterium</taxon>
    </lineage>
</organism>
<dbReference type="Pfam" id="PF00950">
    <property type="entry name" value="ABC-3"/>
    <property type="match status" value="1"/>
</dbReference>
<evidence type="ECO:0000256" key="1">
    <source>
        <dbReference type="ARBA" id="ARBA00004141"/>
    </source>
</evidence>
<proteinExistence type="inferred from homology"/>
<feature type="transmembrane region" description="Helical" evidence="8">
    <location>
        <begin position="46"/>
        <end position="66"/>
    </location>
</feature>
<dbReference type="Proteomes" id="UP000019754">
    <property type="component" value="Unassembled WGS sequence"/>
</dbReference>
<feature type="transmembrane region" description="Helical" evidence="8">
    <location>
        <begin position="234"/>
        <end position="252"/>
    </location>
</feature>
<dbReference type="OrthoDB" id="9798540at2"/>
<dbReference type="GO" id="GO:0055085">
    <property type="term" value="P:transmembrane transport"/>
    <property type="evidence" value="ECO:0007669"/>
    <property type="project" value="InterPro"/>
</dbReference>
<sequence length="327" mass="33189">MISAFDLLTSDVMRYPLIIAVLIGLTAPVVGTFLVQKRLSLLGDGLGHVALTGVAVGWLVGAWLSVSPGDLLAIPGALAASVLGALAIEYVREVGHTSRDVALAILFYGGIAGGVVIIQLAGGTSQNLMGYLFGSLSTVTSTDLTIAVVLAVVVLAVGLGLSGLLAAVTTDEEFARASGLPVRLVNVLIAVMAALTVTLSMRIVGALMVSALMIVPVAAAQTMVIGFGRTMRTAMAIAVAASLGGLLITVYVDLPPGGVIVLLSIGVYAIGLLSRAVLGAPVGRIRSGAGRSARTEARGEVRDTTEARSTADAGDATRAPRTSRHLT</sequence>
<evidence type="ECO:0000313" key="9">
    <source>
        <dbReference type="EMBL" id="EYT50368.1"/>
    </source>
</evidence>
<feature type="transmembrane region" description="Helical" evidence="8">
    <location>
        <begin position="103"/>
        <end position="124"/>
    </location>
</feature>
<keyword evidence="6" id="KW-0813">Transport</keyword>
<dbReference type="Gene3D" id="1.10.3470.10">
    <property type="entry name" value="ABC transporter involved in vitamin B12 uptake, BtuC"/>
    <property type="match status" value="1"/>
</dbReference>
<reference evidence="9 10" key="1">
    <citation type="journal article" date="2013" name="Genome Announc.">
        <title>Draft genome sequence of an Actinobacterium, Brachybacterium muris strain UCD-AY4.</title>
        <authorList>
            <person name="Lo J.R."/>
            <person name="Lang J.M."/>
            <person name="Darling A.E."/>
            <person name="Eisen J.A."/>
            <person name="Coil D.A."/>
        </authorList>
    </citation>
    <scope>NUCLEOTIDE SEQUENCE [LARGE SCALE GENOMIC DNA]</scope>
    <source>
        <strain evidence="9 10">UCD-AY4</strain>
    </source>
</reference>
<feature type="transmembrane region" description="Helical" evidence="8">
    <location>
        <begin position="12"/>
        <end position="34"/>
    </location>
</feature>
<accession>A0A022L033</accession>
<feature type="transmembrane region" description="Helical" evidence="8">
    <location>
        <begin position="72"/>
        <end position="91"/>
    </location>
</feature>
<evidence type="ECO:0000313" key="10">
    <source>
        <dbReference type="Proteomes" id="UP000019754"/>
    </source>
</evidence>
<dbReference type="AlphaFoldDB" id="A0A022L033"/>
<comment type="caution">
    <text evidence="9">The sequence shown here is derived from an EMBL/GenBank/DDBJ whole genome shotgun (WGS) entry which is preliminary data.</text>
</comment>
<protein>
    <submittedName>
        <fullName evidence="9">ABC transporter</fullName>
    </submittedName>
</protein>
<feature type="transmembrane region" description="Helical" evidence="8">
    <location>
        <begin position="258"/>
        <end position="278"/>
    </location>
</feature>
<keyword evidence="10" id="KW-1185">Reference proteome</keyword>
<dbReference type="InterPro" id="IPR037294">
    <property type="entry name" value="ABC_BtuC-like"/>
</dbReference>
<keyword evidence="3 6" id="KW-0812">Transmembrane</keyword>
<dbReference type="STRING" id="1249481.D641_0103600"/>
<feature type="region of interest" description="Disordered" evidence="7">
    <location>
        <begin position="289"/>
        <end position="327"/>
    </location>
</feature>
<dbReference type="SUPFAM" id="SSF81345">
    <property type="entry name" value="ABC transporter involved in vitamin B12 uptake, BtuC"/>
    <property type="match status" value="1"/>
</dbReference>
<evidence type="ECO:0000256" key="6">
    <source>
        <dbReference type="RuleBase" id="RU003943"/>
    </source>
</evidence>
<name>A0A022L033_9MICO</name>
<dbReference type="GO" id="GO:0010043">
    <property type="term" value="P:response to zinc ion"/>
    <property type="evidence" value="ECO:0007669"/>
    <property type="project" value="TreeGrafter"/>
</dbReference>
<dbReference type="PANTHER" id="PTHR30477">
    <property type="entry name" value="ABC-TRANSPORTER METAL-BINDING PROTEIN"/>
    <property type="match status" value="1"/>
</dbReference>
<feature type="transmembrane region" description="Helical" evidence="8">
    <location>
        <begin position="144"/>
        <end position="168"/>
    </location>
</feature>
<gene>
    <name evidence="9" type="ORF">D641_0103600</name>
</gene>
<feature type="transmembrane region" description="Helical" evidence="8">
    <location>
        <begin position="203"/>
        <end position="227"/>
    </location>
</feature>
<evidence type="ECO:0000256" key="2">
    <source>
        <dbReference type="ARBA" id="ARBA00008034"/>
    </source>
</evidence>
<keyword evidence="5 8" id="KW-0472">Membrane</keyword>
<evidence type="ECO:0000256" key="5">
    <source>
        <dbReference type="ARBA" id="ARBA00023136"/>
    </source>
</evidence>
<dbReference type="RefSeq" id="WP_017822436.1">
    <property type="nucleotide sequence ID" value="NZ_AORC01000004.1"/>
</dbReference>